<accession>A0A8J7FHM2</accession>
<evidence type="ECO:0000256" key="2">
    <source>
        <dbReference type="ARBA" id="ARBA00016013"/>
    </source>
</evidence>
<name>A0A8J7FHM2_9GAMM</name>
<dbReference type="EMBL" id="JADEYS010000010">
    <property type="protein sequence ID" value="MBE9397823.1"/>
    <property type="molecule type" value="Genomic_DNA"/>
</dbReference>
<protein>
    <recommendedName>
        <fullName evidence="2 5">Basal-body rod modification protein FlgD</fullName>
    </recommendedName>
</protein>
<evidence type="ECO:0000259" key="7">
    <source>
        <dbReference type="Pfam" id="PF13861"/>
    </source>
</evidence>
<evidence type="ECO:0000313" key="9">
    <source>
        <dbReference type="Proteomes" id="UP000640333"/>
    </source>
</evidence>
<dbReference type="RefSeq" id="WP_193953379.1">
    <property type="nucleotide sequence ID" value="NZ_JADEYS010000010.1"/>
</dbReference>
<evidence type="ECO:0000256" key="5">
    <source>
        <dbReference type="RuleBase" id="RU362076"/>
    </source>
</evidence>
<dbReference type="InterPro" id="IPR025965">
    <property type="entry name" value="FlgD/Vpr_Ig-like"/>
</dbReference>
<dbReference type="AlphaFoldDB" id="A0A8J7FHM2"/>
<dbReference type="InterPro" id="IPR005648">
    <property type="entry name" value="FlgD"/>
</dbReference>
<reference evidence="8" key="1">
    <citation type="submission" date="2020-10" db="EMBL/GenBank/DDBJ databases">
        <title>Bacterium isolated from coastal waters sediment.</title>
        <authorList>
            <person name="Chen R.-J."/>
            <person name="Lu D.-C."/>
            <person name="Zhu K.-L."/>
            <person name="Du Z.-J."/>
        </authorList>
    </citation>
    <scope>NUCLEOTIDE SEQUENCE</scope>
    <source>
        <strain evidence="8">N1Y112</strain>
    </source>
</reference>
<evidence type="ECO:0000259" key="6">
    <source>
        <dbReference type="Pfam" id="PF13860"/>
    </source>
</evidence>
<dbReference type="Pfam" id="PF03963">
    <property type="entry name" value="FlgD"/>
    <property type="match status" value="1"/>
</dbReference>
<dbReference type="Pfam" id="PF13861">
    <property type="entry name" value="FLgD_tudor"/>
    <property type="match status" value="1"/>
</dbReference>
<dbReference type="GO" id="GO:0044781">
    <property type="term" value="P:bacterial-type flagellum organization"/>
    <property type="evidence" value="ECO:0007669"/>
    <property type="project" value="UniProtKB-UniRule"/>
</dbReference>
<gene>
    <name evidence="8" type="ORF">IOQ59_11195</name>
</gene>
<evidence type="ECO:0000256" key="1">
    <source>
        <dbReference type="ARBA" id="ARBA00010577"/>
    </source>
</evidence>
<organism evidence="8 9">
    <name type="scientific">Pontibacterium sinense</name>
    <dbReference type="NCBI Taxonomy" id="2781979"/>
    <lineage>
        <taxon>Bacteria</taxon>
        <taxon>Pseudomonadati</taxon>
        <taxon>Pseudomonadota</taxon>
        <taxon>Gammaproteobacteria</taxon>
        <taxon>Oceanospirillales</taxon>
        <taxon>Oceanospirillaceae</taxon>
        <taxon>Pontibacterium</taxon>
    </lineage>
</organism>
<feature type="domain" description="FlgD/Vpr Ig-like" evidence="6">
    <location>
        <begin position="116"/>
        <end position="180"/>
    </location>
</feature>
<evidence type="ECO:0000256" key="4">
    <source>
        <dbReference type="ARBA" id="ARBA00024746"/>
    </source>
</evidence>
<dbReference type="Gene3D" id="2.30.30.910">
    <property type="match status" value="1"/>
</dbReference>
<dbReference type="Pfam" id="PF13860">
    <property type="entry name" value="FlgD_ig"/>
    <property type="match status" value="1"/>
</dbReference>
<comment type="caution">
    <text evidence="8">The sequence shown here is derived from an EMBL/GenBank/DDBJ whole genome shotgun (WGS) entry which is preliminary data.</text>
</comment>
<dbReference type="InterPro" id="IPR025963">
    <property type="entry name" value="FLgD_Tudor"/>
</dbReference>
<proteinExistence type="inferred from homology"/>
<dbReference type="Proteomes" id="UP000640333">
    <property type="component" value="Unassembled WGS sequence"/>
</dbReference>
<evidence type="ECO:0000313" key="8">
    <source>
        <dbReference type="EMBL" id="MBE9397823.1"/>
    </source>
</evidence>
<keyword evidence="3 5" id="KW-1005">Bacterial flagellum biogenesis</keyword>
<evidence type="ECO:0000256" key="3">
    <source>
        <dbReference type="ARBA" id="ARBA00022795"/>
    </source>
</evidence>
<dbReference type="Gene3D" id="2.60.40.4070">
    <property type="match status" value="1"/>
</dbReference>
<comment type="similarity">
    <text evidence="1 5">Belongs to the FlgD family.</text>
</comment>
<comment type="function">
    <text evidence="4 5">Required for flagellar hook formation. May act as a scaffolding protein.</text>
</comment>
<sequence length="227" mass="23752">MSDLSGVNNASSVFDQINQANKANSTASASSTETQNDMFMELLIAQLKNQSPTSPTDTNQFMSQVTEMSMVESMTNMEAAIGDMSSSLLSSQSALQASSMVGQNVFVESDKAMVGSGQGSIDGVLELPASASDVRVQIFDQNDTLVGTVELGQQAAGDHEYSFDSSELPAGEYRLLAQAQVDGKTQTLDNFVSHPVESVTLGQNGVGMTVNTALGGTSMGDIKQIAA</sequence>
<keyword evidence="9" id="KW-1185">Reference proteome</keyword>
<feature type="domain" description="FlgD Tudor-like" evidence="7">
    <location>
        <begin position="93"/>
        <end position="223"/>
    </location>
</feature>